<dbReference type="InterPro" id="IPR041629">
    <property type="entry name" value="SCP_3"/>
</dbReference>
<dbReference type="Proteomes" id="UP001172708">
    <property type="component" value="Unassembled WGS sequence"/>
</dbReference>
<accession>A0ABT8GHA3</accession>
<sequence length="143" mass="15075">MATPKTPRRRIDPDEGRAALHMWSSGQREAELHPGGLALAQDATSGIERATLATAVRFTLEELASRAPGQALEVRVPPFGATQCIEGPAHRRGTPPAVVEVSPDVWLGLVTGRVSWADAVAAGEVDASGERSDLSAHLPIDVL</sequence>
<evidence type="ECO:0000259" key="1">
    <source>
        <dbReference type="Pfam" id="PF17844"/>
    </source>
</evidence>
<name>A0ABT8GHA3_9MICO</name>
<dbReference type="InterPro" id="IPR036527">
    <property type="entry name" value="SCP2_sterol-bd_dom_sf"/>
</dbReference>
<gene>
    <name evidence="2" type="ORF">QQX02_05275</name>
</gene>
<dbReference type="SUPFAM" id="SSF55718">
    <property type="entry name" value="SCP-like"/>
    <property type="match status" value="1"/>
</dbReference>
<dbReference type="RefSeq" id="WP_301141702.1">
    <property type="nucleotide sequence ID" value="NZ_JAUHQA010000001.1"/>
</dbReference>
<dbReference type="EMBL" id="JAUHQA010000001">
    <property type="protein sequence ID" value="MDN4480331.1"/>
    <property type="molecule type" value="Genomic_DNA"/>
</dbReference>
<reference evidence="2" key="1">
    <citation type="submission" date="2023-06" db="EMBL/GenBank/DDBJ databases">
        <title>Egi l300058.</title>
        <authorList>
            <person name="Gao L."/>
            <person name="Fang B.-Z."/>
            <person name="Li W.-J."/>
        </authorList>
    </citation>
    <scope>NUCLEOTIDE SEQUENCE</scope>
    <source>
        <strain evidence="2">EGI L300058</strain>
    </source>
</reference>
<dbReference type="Gene3D" id="3.30.1050.40">
    <property type="match status" value="1"/>
</dbReference>
<proteinExistence type="predicted"/>
<evidence type="ECO:0000313" key="3">
    <source>
        <dbReference type="Proteomes" id="UP001172708"/>
    </source>
</evidence>
<keyword evidence="3" id="KW-1185">Reference proteome</keyword>
<protein>
    <submittedName>
        <fullName evidence="2">Sterol carrier family protein</fullName>
    </submittedName>
</protein>
<evidence type="ECO:0000313" key="2">
    <source>
        <dbReference type="EMBL" id="MDN4480331.1"/>
    </source>
</evidence>
<organism evidence="2 3">
    <name type="scientific">Demequina muriae</name>
    <dbReference type="NCBI Taxonomy" id="3051664"/>
    <lineage>
        <taxon>Bacteria</taxon>
        <taxon>Bacillati</taxon>
        <taxon>Actinomycetota</taxon>
        <taxon>Actinomycetes</taxon>
        <taxon>Micrococcales</taxon>
        <taxon>Demequinaceae</taxon>
        <taxon>Demequina</taxon>
    </lineage>
</organism>
<dbReference type="Pfam" id="PF17844">
    <property type="entry name" value="SCP_3"/>
    <property type="match status" value="1"/>
</dbReference>
<comment type="caution">
    <text evidence="2">The sequence shown here is derived from an EMBL/GenBank/DDBJ whole genome shotgun (WGS) entry which is preliminary data.</text>
</comment>
<feature type="domain" description="Bacterial SCP orthologue" evidence="1">
    <location>
        <begin position="48"/>
        <end position="140"/>
    </location>
</feature>